<feature type="domain" description="Transcription factor IIIC subunit 5 HTH" evidence="6">
    <location>
        <begin position="231"/>
        <end position="378"/>
    </location>
</feature>
<evidence type="ECO:0000256" key="4">
    <source>
        <dbReference type="ARBA" id="ARBA00023242"/>
    </source>
</evidence>
<dbReference type="GO" id="GO:0001002">
    <property type="term" value="F:RNA polymerase III type 1 promoter sequence-specific DNA binding"/>
    <property type="evidence" value="ECO:0007669"/>
    <property type="project" value="TreeGrafter"/>
</dbReference>
<dbReference type="GO" id="GO:0000127">
    <property type="term" value="C:transcription factor TFIIIC complex"/>
    <property type="evidence" value="ECO:0007669"/>
    <property type="project" value="InterPro"/>
</dbReference>
<dbReference type="Gene3D" id="3.30.200.160">
    <property type="entry name" value="TFIIIC, subcomplex tauA, subunit Sfc1, barrel domain"/>
    <property type="match status" value="1"/>
</dbReference>
<feature type="compositionally biased region" description="Acidic residues" evidence="5">
    <location>
        <begin position="596"/>
        <end position="619"/>
    </location>
</feature>
<dbReference type="OrthoDB" id="5598268at2759"/>
<keyword evidence="2" id="KW-0238">DNA-binding</keyword>
<evidence type="ECO:0000256" key="1">
    <source>
        <dbReference type="ARBA" id="ARBA00004123"/>
    </source>
</evidence>
<gene>
    <name evidence="8" type="ORF">BDV96DRAFT_190286</name>
</gene>
<comment type="subcellular location">
    <subcellularLocation>
        <location evidence="1">Nucleus</location>
    </subcellularLocation>
</comment>
<feature type="region of interest" description="Disordered" evidence="5">
    <location>
        <begin position="54"/>
        <end position="81"/>
    </location>
</feature>
<feature type="compositionally biased region" description="Acidic residues" evidence="5">
    <location>
        <begin position="63"/>
        <end position="74"/>
    </location>
</feature>
<evidence type="ECO:0000256" key="2">
    <source>
        <dbReference type="ARBA" id="ARBA00023125"/>
    </source>
</evidence>
<dbReference type="Pfam" id="PF09734">
    <property type="entry name" value="Tau95"/>
    <property type="match status" value="1"/>
</dbReference>
<feature type="region of interest" description="Disordered" evidence="5">
    <location>
        <begin position="542"/>
        <end position="658"/>
    </location>
</feature>
<feature type="region of interest" description="Disordered" evidence="5">
    <location>
        <begin position="110"/>
        <end position="147"/>
    </location>
</feature>
<dbReference type="InterPro" id="IPR040454">
    <property type="entry name" value="TF_IIIC_Tfc1/Sfc1"/>
</dbReference>
<dbReference type="Proteomes" id="UP000799770">
    <property type="component" value="Unassembled WGS sequence"/>
</dbReference>
<evidence type="ECO:0000259" key="7">
    <source>
        <dbReference type="Pfam" id="PF17682"/>
    </source>
</evidence>
<dbReference type="GO" id="GO:0001003">
    <property type="term" value="F:RNA polymerase III type 2 promoter sequence-specific DNA binding"/>
    <property type="evidence" value="ECO:0007669"/>
    <property type="project" value="TreeGrafter"/>
</dbReference>
<evidence type="ECO:0000313" key="8">
    <source>
        <dbReference type="EMBL" id="KAF2111317.1"/>
    </source>
</evidence>
<reference evidence="8" key="1">
    <citation type="journal article" date="2020" name="Stud. Mycol.">
        <title>101 Dothideomycetes genomes: a test case for predicting lifestyles and emergence of pathogens.</title>
        <authorList>
            <person name="Haridas S."/>
            <person name="Albert R."/>
            <person name="Binder M."/>
            <person name="Bloem J."/>
            <person name="Labutti K."/>
            <person name="Salamov A."/>
            <person name="Andreopoulos B."/>
            <person name="Baker S."/>
            <person name="Barry K."/>
            <person name="Bills G."/>
            <person name="Bluhm B."/>
            <person name="Cannon C."/>
            <person name="Castanera R."/>
            <person name="Culley D."/>
            <person name="Daum C."/>
            <person name="Ezra D."/>
            <person name="Gonzalez J."/>
            <person name="Henrissat B."/>
            <person name="Kuo A."/>
            <person name="Liang C."/>
            <person name="Lipzen A."/>
            <person name="Lutzoni F."/>
            <person name="Magnuson J."/>
            <person name="Mondo S."/>
            <person name="Nolan M."/>
            <person name="Ohm R."/>
            <person name="Pangilinan J."/>
            <person name="Park H.-J."/>
            <person name="Ramirez L."/>
            <person name="Alfaro M."/>
            <person name="Sun H."/>
            <person name="Tritt A."/>
            <person name="Yoshinaga Y."/>
            <person name="Zwiers L.-H."/>
            <person name="Turgeon B."/>
            <person name="Goodwin S."/>
            <person name="Spatafora J."/>
            <person name="Crous P."/>
            <person name="Grigoriev I."/>
        </authorList>
    </citation>
    <scope>NUCLEOTIDE SEQUENCE</scope>
    <source>
        <strain evidence="8">CBS 627.86</strain>
    </source>
</reference>
<dbReference type="EMBL" id="ML977335">
    <property type="protein sequence ID" value="KAF2111317.1"/>
    <property type="molecule type" value="Genomic_DNA"/>
</dbReference>
<protein>
    <submittedName>
        <fullName evidence="8">RNA polymerase III transcription factor IIIC subunit-domain-containing protein</fullName>
    </submittedName>
</protein>
<evidence type="ECO:0000313" key="9">
    <source>
        <dbReference type="Proteomes" id="UP000799770"/>
    </source>
</evidence>
<feature type="domain" description="Transcription factor IIIC subunit Tfc1/Sfc1 triple barrel" evidence="7">
    <location>
        <begin position="29"/>
        <end position="190"/>
    </location>
</feature>
<evidence type="ECO:0000259" key="6">
    <source>
        <dbReference type="Pfam" id="PF09734"/>
    </source>
</evidence>
<keyword evidence="4" id="KW-0539">Nucleus</keyword>
<keyword evidence="9" id="KW-1185">Reference proteome</keyword>
<evidence type="ECO:0000256" key="3">
    <source>
        <dbReference type="ARBA" id="ARBA00023163"/>
    </source>
</evidence>
<dbReference type="InterPro" id="IPR041499">
    <property type="entry name" value="Tfc1/Sfc1_N"/>
</dbReference>
<sequence>MDVDMDTGNSQNGSKLAETLQVPPRAVSLVEHPCIIKNIDKGIASLGGSTRLSQALRARQEQEQEQDPDTEGDAVDGSISLSLRPGDPFAKRLASTPVPTNSLLLKVTVPRRTGRKRKRGTNGPFLTEDELNGSSNGASTDGGPANSSNVFVDATTVYRSLKDNASRYEVAPVGVIDETHRYRNLPDLQWAASQDESMRNVRDSLLGLKFKNMKDFSFDSNPGPQLSRPIGPPAEFLQMPVAYNYHYQQNHFVKYNAGRQSEHNTVVRLVAKGNWFIKITADTVPITPKPHLPPENTLSPVVQAVIASVRAELAKRPIITRHLLYNRIGWDKRDHIRDACVYCGYFFETGPWREALIVWGLDPRKDSVFRQYQTISFQSYTRTKTTGHFNNLNELIKRLKTKSAHELSREHIFDGTQVSSTGNLFQFCDITDPLLRRILDTPDIRETCAPTFQGWYHVGTWAKATVILRDKMQTIIRDKQPDDSLYARIMTWPELWTDEEMRATYIPETLKRASDAVQRHEWELMGLIRDAARNPRYAFEKMETKNETENAGEIEDDGMATPQSEPEVAEDVSEEPDRVDVEVEEEETAGQTLGQEIDDQSGDESNEDDGNGAEDEEDLGQWANDEGSDSDGPNEDESVEAELADTTQAPRPFGGLFK</sequence>
<dbReference type="PANTHER" id="PTHR13230:SF5">
    <property type="entry name" value="GENERAL TRANSCRIPTION FACTOR 3C POLYPEPTIDE 5"/>
    <property type="match status" value="1"/>
</dbReference>
<keyword evidence="3" id="KW-0804">Transcription</keyword>
<feature type="compositionally biased region" description="Polar residues" evidence="5">
    <location>
        <begin position="132"/>
        <end position="147"/>
    </location>
</feature>
<dbReference type="InterPro" id="IPR019136">
    <property type="entry name" value="TF_IIIC_su-5_HTH"/>
</dbReference>
<dbReference type="GO" id="GO:0005634">
    <property type="term" value="C:nucleus"/>
    <property type="evidence" value="ECO:0007669"/>
    <property type="project" value="UniProtKB-SubCell"/>
</dbReference>
<feature type="compositionally biased region" description="Acidic residues" evidence="5">
    <location>
        <begin position="626"/>
        <end position="643"/>
    </location>
</feature>
<evidence type="ECO:0000256" key="5">
    <source>
        <dbReference type="SAM" id="MobiDB-lite"/>
    </source>
</evidence>
<dbReference type="InterPro" id="IPR042536">
    <property type="entry name" value="TFIIIC_tauA_Sfc1"/>
</dbReference>
<name>A0A6A5YXJ9_9PLEO</name>
<organism evidence="8 9">
    <name type="scientific">Lophiotrema nucula</name>
    <dbReference type="NCBI Taxonomy" id="690887"/>
    <lineage>
        <taxon>Eukaryota</taxon>
        <taxon>Fungi</taxon>
        <taxon>Dikarya</taxon>
        <taxon>Ascomycota</taxon>
        <taxon>Pezizomycotina</taxon>
        <taxon>Dothideomycetes</taxon>
        <taxon>Pleosporomycetidae</taxon>
        <taxon>Pleosporales</taxon>
        <taxon>Lophiotremataceae</taxon>
        <taxon>Lophiotrema</taxon>
    </lineage>
</organism>
<proteinExistence type="predicted"/>
<dbReference type="Pfam" id="PF17682">
    <property type="entry name" value="Tau95_N"/>
    <property type="match status" value="1"/>
</dbReference>
<accession>A0A6A5YXJ9</accession>
<dbReference type="AlphaFoldDB" id="A0A6A5YXJ9"/>
<dbReference type="GO" id="GO:0006384">
    <property type="term" value="P:transcription initiation at RNA polymerase III promoter"/>
    <property type="evidence" value="ECO:0007669"/>
    <property type="project" value="InterPro"/>
</dbReference>
<dbReference type="PANTHER" id="PTHR13230">
    <property type="entry name" value="GENERAL TRANSCRIPTION FACTOR IIIC, POLYPEPTIDE 5"/>
    <property type="match status" value="1"/>
</dbReference>